<gene>
    <name evidence="3" type="ORF">EV645_2200</name>
</gene>
<evidence type="ECO:0000313" key="4">
    <source>
        <dbReference type="Proteomes" id="UP000292027"/>
    </source>
</evidence>
<evidence type="ECO:0000256" key="2">
    <source>
        <dbReference type="SAM" id="Phobius"/>
    </source>
</evidence>
<reference evidence="3 4" key="1">
    <citation type="journal article" date="2015" name="Stand. Genomic Sci.">
        <title>Genomic Encyclopedia of Bacterial and Archaeal Type Strains, Phase III: the genomes of soil and plant-associated and newly described type strains.</title>
        <authorList>
            <person name="Whitman W.B."/>
            <person name="Woyke T."/>
            <person name="Klenk H.P."/>
            <person name="Zhou Y."/>
            <person name="Lilburn T.G."/>
            <person name="Beck B.J."/>
            <person name="De Vos P."/>
            <person name="Vandamme P."/>
            <person name="Eisen J.A."/>
            <person name="Garrity G."/>
            <person name="Hugenholtz P."/>
            <person name="Kyrpides N.C."/>
        </authorList>
    </citation>
    <scope>NUCLEOTIDE SEQUENCE [LARGE SCALE GENOMIC DNA]</scope>
    <source>
        <strain evidence="3 4">VKM Ac-2540</strain>
    </source>
</reference>
<dbReference type="RefSeq" id="WP_130442249.1">
    <property type="nucleotide sequence ID" value="NZ_SHKR01000011.1"/>
</dbReference>
<dbReference type="AlphaFoldDB" id="A0A4Q7X9W8"/>
<comment type="caution">
    <text evidence="3">The sequence shown here is derived from an EMBL/GenBank/DDBJ whole genome shotgun (WGS) entry which is preliminary data.</text>
</comment>
<feature type="transmembrane region" description="Helical" evidence="2">
    <location>
        <begin position="47"/>
        <end position="66"/>
    </location>
</feature>
<organism evidence="3 4">
    <name type="scientific">Kribbella rubisoli</name>
    <dbReference type="NCBI Taxonomy" id="3075929"/>
    <lineage>
        <taxon>Bacteria</taxon>
        <taxon>Bacillati</taxon>
        <taxon>Actinomycetota</taxon>
        <taxon>Actinomycetes</taxon>
        <taxon>Propionibacteriales</taxon>
        <taxon>Kribbellaceae</taxon>
        <taxon>Kribbella</taxon>
    </lineage>
</organism>
<sequence length="75" mass="7686">MTAQHHTAQHHDVQPSTTADAQSAAPEHTDPLGPITLPMRHKVGMRAMALVGTVGLSALAAAVVAAPDGRPFGTI</sequence>
<dbReference type="Proteomes" id="UP000292027">
    <property type="component" value="Unassembled WGS sequence"/>
</dbReference>
<proteinExistence type="predicted"/>
<keyword evidence="2" id="KW-0812">Transmembrane</keyword>
<name>A0A4Q7X9W8_9ACTN</name>
<keyword evidence="2" id="KW-0472">Membrane</keyword>
<evidence type="ECO:0000256" key="1">
    <source>
        <dbReference type="SAM" id="MobiDB-lite"/>
    </source>
</evidence>
<evidence type="ECO:0000313" key="3">
    <source>
        <dbReference type="EMBL" id="RZU19980.1"/>
    </source>
</evidence>
<feature type="region of interest" description="Disordered" evidence="1">
    <location>
        <begin position="1"/>
        <end position="37"/>
    </location>
</feature>
<dbReference type="EMBL" id="SHKR01000011">
    <property type="protein sequence ID" value="RZU19980.1"/>
    <property type="molecule type" value="Genomic_DNA"/>
</dbReference>
<accession>A0A4Q7X9W8</accession>
<keyword evidence="2" id="KW-1133">Transmembrane helix</keyword>
<dbReference type="OrthoDB" id="3831528at2"/>
<protein>
    <submittedName>
        <fullName evidence="3">Uncharacterized protein</fullName>
    </submittedName>
</protein>
<keyword evidence="4" id="KW-1185">Reference proteome</keyword>